<keyword evidence="14 17" id="KW-0464">Manganese</keyword>
<evidence type="ECO:0000256" key="12">
    <source>
        <dbReference type="ARBA" id="ARBA00023136"/>
    </source>
</evidence>
<dbReference type="Pfam" id="PF03360">
    <property type="entry name" value="Glyco_transf_43"/>
    <property type="match status" value="1"/>
</dbReference>
<evidence type="ECO:0000256" key="11">
    <source>
        <dbReference type="ARBA" id="ARBA00023034"/>
    </source>
</evidence>
<dbReference type="Gene3D" id="3.90.550.10">
    <property type="entry name" value="Spore Coat Polysaccharide Biosynthesis Protein SpsA, Chain A"/>
    <property type="match status" value="1"/>
</dbReference>
<comment type="similarity">
    <text evidence="4 18">Belongs to the glycosyltransferase 43 family.</text>
</comment>
<evidence type="ECO:0000313" key="19">
    <source>
        <dbReference type="EMBL" id="KAK3880223.1"/>
    </source>
</evidence>
<evidence type="ECO:0000256" key="17">
    <source>
        <dbReference type="PIRSR" id="PIRSR605027-3"/>
    </source>
</evidence>
<accession>A0AAE1KQM2</accession>
<proteinExistence type="inferred from homology"/>
<comment type="cofactor">
    <cofactor evidence="1 17 18">
        <name>Mn(2+)</name>
        <dbReference type="ChEBI" id="CHEBI:29035"/>
    </cofactor>
</comment>
<comment type="catalytic activity">
    <reaction evidence="15 18">
        <text>3-O-(beta-D-galactosyl-(1-&gt;3)-beta-D-galactosyl-(1-&gt;4)-beta-D-xylosyl)-L-seryl-[protein] + UDP-alpha-D-glucuronate = 3-O-(beta-D-GlcA-(1-&gt;3)-beta-D-Gal-(1-&gt;3)-beta-D-Gal-(1-&gt;4)-beta-D-Xyl)-L-seryl-[protein] + UDP + H(+)</text>
        <dbReference type="Rhea" id="RHEA:24168"/>
        <dbReference type="Rhea" id="RHEA-COMP:12571"/>
        <dbReference type="Rhea" id="RHEA-COMP:12573"/>
        <dbReference type="ChEBI" id="CHEBI:15378"/>
        <dbReference type="ChEBI" id="CHEBI:58052"/>
        <dbReference type="ChEBI" id="CHEBI:58223"/>
        <dbReference type="ChEBI" id="CHEBI:132090"/>
        <dbReference type="ChEBI" id="CHEBI:132093"/>
        <dbReference type="EC" id="2.4.1.135"/>
    </reaction>
</comment>
<evidence type="ECO:0000256" key="6">
    <source>
        <dbReference type="ARBA" id="ARBA00022679"/>
    </source>
</evidence>
<keyword evidence="11 18" id="KW-0333">Golgi apparatus</keyword>
<evidence type="ECO:0000256" key="10">
    <source>
        <dbReference type="ARBA" id="ARBA00022989"/>
    </source>
</evidence>
<dbReference type="GO" id="GO:0015018">
    <property type="term" value="F:galactosylgalactosylxylosylprotein 3-beta-glucuronosyltransferase activity"/>
    <property type="evidence" value="ECO:0007669"/>
    <property type="project" value="UniProtKB-UniRule"/>
</dbReference>
<evidence type="ECO:0000256" key="16">
    <source>
        <dbReference type="PIRSR" id="PIRSR605027-1"/>
    </source>
</evidence>
<dbReference type="InterPro" id="IPR029044">
    <property type="entry name" value="Nucleotide-diphossugar_trans"/>
</dbReference>
<dbReference type="PANTHER" id="PTHR10896">
    <property type="entry name" value="GALACTOSYLGALACTOSYLXYLOSYLPROTEIN 3-BETA-GLUCURONOSYLTRANSFERASE BETA-1,3-GLUCURONYLTRANSFERASE"/>
    <property type="match status" value="1"/>
</dbReference>
<dbReference type="GO" id="GO:0046872">
    <property type="term" value="F:metal ion binding"/>
    <property type="evidence" value="ECO:0007669"/>
    <property type="project" value="UniProtKB-KW"/>
</dbReference>
<evidence type="ECO:0000256" key="13">
    <source>
        <dbReference type="ARBA" id="ARBA00023180"/>
    </source>
</evidence>
<name>A0AAE1KQM2_PETCI</name>
<keyword evidence="20" id="KW-1185">Reference proteome</keyword>
<keyword evidence="13" id="KW-0325">Glycoprotein</keyword>
<dbReference type="CDD" id="cd00218">
    <property type="entry name" value="GlcAT-I"/>
    <property type="match status" value="1"/>
</dbReference>
<comment type="caution">
    <text evidence="19">The sequence shown here is derived from an EMBL/GenBank/DDBJ whole genome shotgun (WGS) entry which is preliminary data.</text>
</comment>
<dbReference type="SUPFAM" id="SSF53448">
    <property type="entry name" value="Nucleotide-diphospho-sugar transferases"/>
    <property type="match status" value="1"/>
</dbReference>
<evidence type="ECO:0000256" key="14">
    <source>
        <dbReference type="ARBA" id="ARBA00023211"/>
    </source>
</evidence>
<evidence type="ECO:0000256" key="2">
    <source>
        <dbReference type="ARBA" id="ARBA00004323"/>
    </source>
</evidence>
<evidence type="ECO:0000256" key="4">
    <source>
        <dbReference type="ARBA" id="ARBA00007706"/>
    </source>
</evidence>
<evidence type="ECO:0000313" key="20">
    <source>
        <dbReference type="Proteomes" id="UP001286313"/>
    </source>
</evidence>
<dbReference type="InterPro" id="IPR005027">
    <property type="entry name" value="Glyco_trans_43"/>
</dbReference>
<evidence type="ECO:0000256" key="5">
    <source>
        <dbReference type="ARBA" id="ARBA00012641"/>
    </source>
</evidence>
<dbReference type="Proteomes" id="UP001286313">
    <property type="component" value="Unassembled WGS sequence"/>
</dbReference>
<dbReference type="EC" id="2.4.1.135" evidence="5 18"/>
<dbReference type="FunFam" id="3.90.550.10:FF:000044">
    <property type="entry name" value="Galactosylgalactosylxylosylprotein 3-beta-glucuronosyltransferase"/>
    <property type="match status" value="1"/>
</dbReference>
<keyword evidence="8 17" id="KW-0479">Metal-binding</keyword>
<dbReference type="PANTHER" id="PTHR10896:SF50">
    <property type="entry name" value="GALACTOSYLGALACTOSYLXYLOSYLPROTEIN 3-BETA-GLUCURONOSYLTRANSFERASE P"/>
    <property type="match status" value="1"/>
</dbReference>
<sequence length="313" mass="35834">MMVVVVVWMLSQQQLGPGGFSTCGLHCISSLADLKVSLARTVREELRRRVVVENNNHSELPTIYVITPTYPRPEQIPELTRLAQTLMNVPNIYWLVTDDTDTPNQDLIDYLTFTNIPHTYLITPMPPEYSGHKVKPKGVANRNAGMEWLRQHASKGVVYFADDDNTYDIRLFQEMRYTEKVSMWPVGLVSKEGLSTPVVSEGKFQGWFDGWIGGRTFPVDMAGFAVSVQYLLGVPNAAMPYKPGHEEDGFLRSLHISPNDIEFKAEQCTKLYVWHTQTKKSRHQPNIIFKKKYDNTNIRVLQELLRFQPEKST</sequence>
<evidence type="ECO:0000256" key="7">
    <source>
        <dbReference type="ARBA" id="ARBA00022692"/>
    </source>
</evidence>
<keyword evidence="12" id="KW-0472">Membrane</keyword>
<evidence type="ECO:0000256" key="3">
    <source>
        <dbReference type="ARBA" id="ARBA00004922"/>
    </source>
</evidence>
<evidence type="ECO:0000256" key="15">
    <source>
        <dbReference type="ARBA" id="ARBA00047979"/>
    </source>
</evidence>
<keyword evidence="6 18" id="KW-0808">Transferase</keyword>
<evidence type="ECO:0000256" key="18">
    <source>
        <dbReference type="RuleBase" id="RU363127"/>
    </source>
</evidence>
<feature type="binding site" evidence="17">
    <location>
        <position position="164"/>
    </location>
    <ligand>
        <name>Mn(2+)</name>
        <dbReference type="ChEBI" id="CHEBI:29035"/>
    </ligand>
</feature>
<gene>
    <name evidence="19" type="ORF">Pcinc_015263</name>
</gene>
<dbReference type="EMBL" id="JAWQEG010001343">
    <property type="protein sequence ID" value="KAK3880223.1"/>
    <property type="molecule type" value="Genomic_DNA"/>
</dbReference>
<comment type="pathway">
    <text evidence="3 18">Protein modification; protein glycosylation.</text>
</comment>
<evidence type="ECO:0000256" key="8">
    <source>
        <dbReference type="ARBA" id="ARBA00022723"/>
    </source>
</evidence>
<feature type="active site" description="Proton donor/acceptor" evidence="16">
    <location>
        <position position="247"/>
    </location>
</feature>
<keyword evidence="9 18" id="KW-0735">Signal-anchor</keyword>
<evidence type="ECO:0000256" key="9">
    <source>
        <dbReference type="ARBA" id="ARBA00022968"/>
    </source>
</evidence>
<keyword evidence="10" id="KW-1133">Transmembrane helix</keyword>
<dbReference type="AlphaFoldDB" id="A0AAE1KQM2"/>
<evidence type="ECO:0000256" key="1">
    <source>
        <dbReference type="ARBA" id="ARBA00001936"/>
    </source>
</evidence>
<dbReference type="GO" id="GO:0050650">
    <property type="term" value="P:chondroitin sulfate proteoglycan biosynthetic process"/>
    <property type="evidence" value="ECO:0007669"/>
    <property type="project" value="TreeGrafter"/>
</dbReference>
<dbReference type="GO" id="GO:0005975">
    <property type="term" value="P:carbohydrate metabolic process"/>
    <property type="evidence" value="ECO:0007669"/>
    <property type="project" value="TreeGrafter"/>
</dbReference>
<comment type="subcellular location">
    <subcellularLocation>
        <location evidence="2 18">Golgi apparatus membrane</location>
        <topology evidence="2 18">Single-pass type II membrane protein</topology>
    </subcellularLocation>
</comment>
<keyword evidence="7" id="KW-0812">Transmembrane</keyword>
<protein>
    <recommendedName>
        <fullName evidence="5 18">Galactosylgalactosylxylosylprotein 3-beta-glucuronosyltransferase</fullName>
        <ecNumber evidence="5 18">2.4.1.135</ecNumber>
    </recommendedName>
</protein>
<reference evidence="19" key="1">
    <citation type="submission" date="2023-10" db="EMBL/GenBank/DDBJ databases">
        <title>Genome assemblies of two species of porcelain crab, Petrolisthes cinctipes and Petrolisthes manimaculis (Anomura: Porcellanidae).</title>
        <authorList>
            <person name="Angst P."/>
        </authorList>
    </citation>
    <scope>NUCLEOTIDE SEQUENCE</scope>
    <source>
        <strain evidence="19">PB745_01</strain>
        <tissue evidence="19">Gill</tissue>
    </source>
</reference>
<dbReference type="GO" id="GO:0000139">
    <property type="term" value="C:Golgi membrane"/>
    <property type="evidence" value="ECO:0007669"/>
    <property type="project" value="UniProtKB-SubCell"/>
</dbReference>
<organism evidence="19 20">
    <name type="scientific">Petrolisthes cinctipes</name>
    <name type="common">Flat porcelain crab</name>
    <dbReference type="NCBI Taxonomy" id="88211"/>
    <lineage>
        <taxon>Eukaryota</taxon>
        <taxon>Metazoa</taxon>
        <taxon>Ecdysozoa</taxon>
        <taxon>Arthropoda</taxon>
        <taxon>Crustacea</taxon>
        <taxon>Multicrustacea</taxon>
        <taxon>Malacostraca</taxon>
        <taxon>Eumalacostraca</taxon>
        <taxon>Eucarida</taxon>
        <taxon>Decapoda</taxon>
        <taxon>Pleocyemata</taxon>
        <taxon>Anomura</taxon>
        <taxon>Galatheoidea</taxon>
        <taxon>Porcellanidae</taxon>
        <taxon>Petrolisthes</taxon>
    </lineage>
</organism>